<dbReference type="InterPro" id="IPR000524">
    <property type="entry name" value="Tscrpt_reg_HTH_GntR"/>
</dbReference>
<dbReference type="EMBL" id="CP074133">
    <property type="protein sequence ID" value="QUX20873.1"/>
    <property type="molecule type" value="Genomic_DNA"/>
</dbReference>
<dbReference type="Gene3D" id="1.10.10.60">
    <property type="entry name" value="Homeodomain-like"/>
    <property type="match status" value="1"/>
</dbReference>
<evidence type="ECO:0000259" key="7">
    <source>
        <dbReference type="PROSITE" id="PS50977"/>
    </source>
</evidence>
<protein>
    <submittedName>
        <fullName evidence="8">GntR family transcriptional regulator</fullName>
    </submittedName>
</protein>
<dbReference type="Gene3D" id="1.10.10.10">
    <property type="entry name" value="Winged helix-like DNA-binding domain superfamily/Winged helix DNA-binding domain"/>
    <property type="match status" value="1"/>
</dbReference>
<keyword evidence="9" id="KW-1185">Reference proteome</keyword>
<dbReference type="Pfam" id="PF00440">
    <property type="entry name" value="TetR_N"/>
    <property type="match status" value="1"/>
</dbReference>
<feature type="domain" description="HTH tetR-type" evidence="7">
    <location>
        <begin position="82"/>
        <end position="142"/>
    </location>
</feature>
<accession>A0ABX8BKC2</accession>
<dbReference type="CDD" id="cd07377">
    <property type="entry name" value="WHTH_GntR"/>
    <property type="match status" value="1"/>
</dbReference>
<dbReference type="InterPro" id="IPR050109">
    <property type="entry name" value="HTH-type_TetR-like_transc_reg"/>
</dbReference>
<gene>
    <name evidence="8" type="ORF">KGD84_20645</name>
</gene>
<dbReference type="InterPro" id="IPR036388">
    <property type="entry name" value="WH-like_DNA-bd_sf"/>
</dbReference>
<dbReference type="Pfam" id="PF00392">
    <property type="entry name" value="GntR"/>
    <property type="match status" value="1"/>
</dbReference>
<dbReference type="RefSeq" id="WP_220562070.1">
    <property type="nucleotide sequence ID" value="NZ_CP074133.1"/>
</dbReference>
<evidence type="ECO:0000256" key="2">
    <source>
        <dbReference type="ARBA" id="ARBA00023015"/>
    </source>
</evidence>
<dbReference type="Pfam" id="PF02909">
    <property type="entry name" value="TetR_C_1"/>
    <property type="match status" value="1"/>
</dbReference>
<evidence type="ECO:0000313" key="9">
    <source>
        <dbReference type="Proteomes" id="UP000676079"/>
    </source>
</evidence>
<keyword evidence="1" id="KW-0678">Repressor</keyword>
<evidence type="ECO:0000256" key="1">
    <source>
        <dbReference type="ARBA" id="ARBA00022491"/>
    </source>
</evidence>
<dbReference type="InterPro" id="IPR009057">
    <property type="entry name" value="Homeodomain-like_sf"/>
</dbReference>
<keyword evidence="2" id="KW-0805">Transcription regulation</keyword>
<dbReference type="Gene3D" id="1.10.357.10">
    <property type="entry name" value="Tetracycline Repressor, domain 2"/>
    <property type="match status" value="1"/>
</dbReference>
<keyword evidence="4" id="KW-0804">Transcription</keyword>
<reference evidence="8 9" key="1">
    <citation type="submission" date="2021-05" db="EMBL/GenBank/DDBJ databases">
        <title>Direct Submission.</title>
        <authorList>
            <person name="Li K."/>
            <person name="Gao J."/>
        </authorList>
    </citation>
    <scope>NUCLEOTIDE SEQUENCE [LARGE SCALE GENOMIC DNA]</scope>
    <source>
        <strain evidence="8 9">Mg02</strain>
    </source>
</reference>
<dbReference type="PROSITE" id="PS50977">
    <property type="entry name" value="HTH_TETR_2"/>
    <property type="match status" value="1"/>
</dbReference>
<evidence type="ECO:0000256" key="5">
    <source>
        <dbReference type="PROSITE-ProRule" id="PRU00335"/>
    </source>
</evidence>
<dbReference type="PANTHER" id="PTHR30055">
    <property type="entry name" value="HTH-TYPE TRANSCRIPTIONAL REGULATOR RUTR"/>
    <property type="match status" value="1"/>
</dbReference>
<sequence>MNDSRPAYLRIAADIEGRITRGELAPGDPVPTTRAITRDWGVAMATATKALTTLRQSGVIVSVPRVGSVVAPRRAVPRSGEGPERERIVRAAMRIADAEGLSALSMRAVAARLGVATMTLYRHLDAKAELTQLIADAAFAEIDYPKPPPGWRSHLRVAARLQWDAYLRHPWLPRLVSITRPALLPGLLEYGRWTLAALDGLDLDPVVRLHVYATVVNYVRGTAMSIESEALAEMDTGMTSRQWTAARVAAEGMPVPGVTDPRVELDLESLFAFGLERLLDGLTHVVTPRGPRP</sequence>
<dbReference type="InterPro" id="IPR001647">
    <property type="entry name" value="HTH_TetR"/>
</dbReference>
<evidence type="ECO:0000256" key="3">
    <source>
        <dbReference type="ARBA" id="ARBA00023125"/>
    </source>
</evidence>
<dbReference type="PANTHER" id="PTHR30055:SF151">
    <property type="entry name" value="TRANSCRIPTIONAL REGULATORY PROTEIN"/>
    <property type="match status" value="1"/>
</dbReference>
<feature type="domain" description="HTH gntR-type" evidence="6">
    <location>
        <begin position="5"/>
        <end position="73"/>
    </location>
</feature>
<dbReference type="SUPFAM" id="SSF46689">
    <property type="entry name" value="Homeodomain-like"/>
    <property type="match status" value="1"/>
</dbReference>
<dbReference type="PRINTS" id="PR00400">
    <property type="entry name" value="TETREPRESSOR"/>
</dbReference>
<dbReference type="SUPFAM" id="SSF46785">
    <property type="entry name" value="Winged helix' DNA-binding domain"/>
    <property type="match status" value="1"/>
</dbReference>
<dbReference type="SMART" id="SM00345">
    <property type="entry name" value="HTH_GNTR"/>
    <property type="match status" value="1"/>
</dbReference>
<evidence type="ECO:0000256" key="4">
    <source>
        <dbReference type="ARBA" id="ARBA00023163"/>
    </source>
</evidence>
<organism evidence="8 9">
    <name type="scientific">Nocardiopsis changdeensis</name>
    <dbReference type="NCBI Taxonomy" id="2831969"/>
    <lineage>
        <taxon>Bacteria</taxon>
        <taxon>Bacillati</taxon>
        <taxon>Actinomycetota</taxon>
        <taxon>Actinomycetes</taxon>
        <taxon>Streptosporangiales</taxon>
        <taxon>Nocardiopsidaceae</taxon>
        <taxon>Nocardiopsis</taxon>
    </lineage>
</organism>
<dbReference type="InterPro" id="IPR004111">
    <property type="entry name" value="Repressor_TetR_C"/>
</dbReference>
<dbReference type="InterPro" id="IPR036390">
    <property type="entry name" value="WH_DNA-bd_sf"/>
</dbReference>
<dbReference type="Proteomes" id="UP000676079">
    <property type="component" value="Chromosome"/>
</dbReference>
<dbReference type="InterPro" id="IPR003012">
    <property type="entry name" value="Tet_transcr_reg_TetR"/>
</dbReference>
<keyword evidence="3 5" id="KW-0238">DNA-binding</keyword>
<dbReference type="InterPro" id="IPR036271">
    <property type="entry name" value="Tet_transcr_reg_TetR-rel_C_sf"/>
</dbReference>
<name>A0ABX8BKC2_9ACTN</name>
<evidence type="ECO:0000313" key="8">
    <source>
        <dbReference type="EMBL" id="QUX20873.1"/>
    </source>
</evidence>
<proteinExistence type="predicted"/>
<evidence type="ECO:0000259" key="6">
    <source>
        <dbReference type="PROSITE" id="PS50949"/>
    </source>
</evidence>
<dbReference type="SUPFAM" id="SSF48498">
    <property type="entry name" value="Tetracyclin repressor-like, C-terminal domain"/>
    <property type="match status" value="1"/>
</dbReference>
<dbReference type="PROSITE" id="PS50949">
    <property type="entry name" value="HTH_GNTR"/>
    <property type="match status" value="1"/>
</dbReference>
<feature type="DNA-binding region" description="H-T-H motif" evidence="5">
    <location>
        <begin position="105"/>
        <end position="124"/>
    </location>
</feature>